<reference evidence="2 3" key="1">
    <citation type="journal article" date="2016" name="Nat. Commun.">
        <title>Ectomycorrhizal ecology is imprinted in the genome of the dominant symbiotic fungus Cenococcum geophilum.</title>
        <authorList>
            <consortium name="DOE Joint Genome Institute"/>
            <person name="Peter M."/>
            <person name="Kohler A."/>
            <person name="Ohm R.A."/>
            <person name="Kuo A."/>
            <person name="Krutzmann J."/>
            <person name="Morin E."/>
            <person name="Arend M."/>
            <person name="Barry K.W."/>
            <person name="Binder M."/>
            <person name="Choi C."/>
            <person name="Clum A."/>
            <person name="Copeland A."/>
            <person name="Grisel N."/>
            <person name="Haridas S."/>
            <person name="Kipfer T."/>
            <person name="LaButti K."/>
            <person name="Lindquist E."/>
            <person name="Lipzen A."/>
            <person name="Maire R."/>
            <person name="Meier B."/>
            <person name="Mihaltcheva S."/>
            <person name="Molinier V."/>
            <person name="Murat C."/>
            <person name="Poggeler S."/>
            <person name="Quandt C.A."/>
            <person name="Sperisen C."/>
            <person name="Tritt A."/>
            <person name="Tisserant E."/>
            <person name="Crous P.W."/>
            <person name="Henrissat B."/>
            <person name="Nehls U."/>
            <person name="Egli S."/>
            <person name="Spatafora J.W."/>
            <person name="Grigoriev I.V."/>
            <person name="Martin F.M."/>
        </authorList>
    </citation>
    <scope>NUCLEOTIDE SEQUENCE [LARGE SCALE GENOMIC DNA]</scope>
    <source>
        <strain evidence="2 3">CBS 207.34</strain>
    </source>
</reference>
<accession>A0A8E2EVB4</accession>
<keyword evidence="1" id="KW-0472">Membrane</keyword>
<organism evidence="2 3">
    <name type="scientific">Glonium stellatum</name>
    <dbReference type="NCBI Taxonomy" id="574774"/>
    <lineage>
        <taxon>Eukaryota</taxon>
        <taxon>Fungi</taxon>
        <taxon>Dikarya</taxon>
        <taxon>Ascomycota</taxon>
        <taxon>Pezizomycotina</taxon>
        <taxon>Dothideomycetes</taxon>
        <taxon>Pleosporomycetidae</taxon>
        <taxon>Gloniales</taxon>
        <taxon>Gloniaceae</taxon>
        <taxon>Glonium</taxon>
    </lineage>
</organism>
<keyword evidence="3" id="KW-1185">Reference proteome</keyword>
<dbReference type="EMBL" id="KV750247">
    <property type="protein sequence ID" value="OCL05617.1"/>
    <property type="molecule type" value="Genomic_DNA"/>
</dbReference>
<proteinExistence type="predicted"/>
<protein>
    <submittedName>
        <fullName evidence="2">Uncharacterized protein</fullName>
    </submittedName>
</protein>
<feature type="transmembrane region" description="Helical" evidence="1">
    <location>
        <begin position="14"/>
        <end position="35"/>
    </location>
</feature>
<dbReference type="Proteomes" id="UP000250140">
    <property type="component" value="Unassembled WGS sequence"/>
</dbReference>
<dbReference type="AlphaFoldDB" id="A0A8E2EVB4"/>
<keyword evidence="1" id="KW-1133">Transmembrane helix</keyword>
<sequence length="60" mass="7000">MWLLGLSTHFIPNLFYFMYNYLTLSTSFMISNNIISLPSLKETVKGCNGKPWLVFQTIHQ</sequence>
<name>A0A8E2EVB4_9PEZI</name>
<keyword evidence="1" id="KW-0812">Transmembrane</keyword>
<evidence type="ECO:0000313" key="2">
    <source>
        <dbReference type="EMBL" id="OCL05617.1"/>
    </source>
</evidence>
<gene>
    <name evidence="2" type="ORF">AOQ84DRAFT_94143</name>
</gene>
<evidence type="ECO:0000313" key="3">
    <source>
        <dbReference type="Proteomes" id="UP000250140"/>
    </source>
</evidence>
<dbReference type="OrthoDB" id="9983560at2759"/>
<evidence type="ECO:0000256" key="1">
    <source>
        <dbReference type="SAM" id="Phobius"/>
    </source>
</evidence>